<keyword evidence="3 7" id="KW-0863">Zinc-finger</keyword>
<evidence type="ECO:0000256" key="4">
    <source>
        <dbReference type="ARBA" id="ARBA00022833"/>
    </source>
</evidence>
<evidence type="ECO:0000259" key="8">
    <source>
        <dbReference type="PROSITE" id="PS50880"/>
    </source>
</evidence>
<dbReference type="HAMAP" id="MF_00017">
    <property type="entry name" value="RecR"/>
    <property type="match status" value="1"/>
</dbReference>
<sequence length="200" mass="21450">MMNPKIEKLIKQFARLPRLGSRAAQRIVLALLQDKTGRAESLANALIDAATTIRPCPVCGVLTDAVATSCEFCRDSARANGQLCIVRDLADVWTLEKSAVFHGRYHILGGLLSGVAGTMPEDLNIATLPDRIHNENISEVIFALPNTVEGKTTQHYVMSIIGTDAGARFSELASGVPLGGDLDYLDDGTLSLAFGGRKEL</sequence>
<name>A0A9D1JVP8_9PROT</name>
<dbReference type="InterPro" id="IPR006171">
    <property type="entry name" value="TOPRIM_dom"/>
</dbReference>
<evidence type="ECO:0000256" key="6">
    <source>
        <dbReference type="ARBA" id="ARBA00023204"/>
    </source>
</evidence>
<dbReference type="SUPFAM" id="SSF111304">
    <property type="entry name" value="Recombination protein RecR"/>
    <property type="match status" value="1"/>
</dbReference>
<dbReference type="EMBL" id="DVJI01000002">
    <property type="protein sequence ID" value="HIS70437.1"/>
    <property type="molecule type" value="Genomic_DNA"/>
</dbReference>
<evidence type="ECO:0000256" key="3">
    <source>
        <dbReference type="ARBA" id="ARBA00022771"/>
    </source>
</evidence>
<evidence type="ECO:0000256" key="2">
    <source>
        <dbReference type="ARBA" id="ARBA00022763"/>
    </source>
</evidence>
<comment type="function">
    <text evidence="7">May play a role in DNA repair. It seems to be involved in an RecBC-independent recombinational process of DNA repair. It may act with RecF and RecO.</text>
</comment>
<dbReference type="GO" id="GO:0006310">
    <property type="term" value="P:DNA recombination"/>
    <property type="evidence" value="ECO:0007669"/>
    <property type="project" value="UniProtKB-UniRule"/>
</dbReference>
<keyword evidence="6 7" id="KW-0234">DNA repair</keyword>
<evidence type="ECO:0000256" key="7">
    <source>
        <dbReference type="HAMAP-Rule" id="MF_00017"/>
    </source>
</evidence>
<dbReference type="GO" id="GO:0008270">
    <property type="term" value="F:zinc ion binding"/>
    <property type="evidence" value="ECO:0007669"/>
    <property type="project" value="UniProtKB-KW"/>
</dbReference>
<evidence type="ECO:0000313" key="10">
    <source>
        <dbReference type="Proteomes" id="UP000886742"/>
    </source>
</evidence>
<dbReference type="PANTHER" id="PTHR30446:SF0">
    <property type="entry name" value="RECOMBINATION PROTEIN RECR"/>
    <property type="match status" value="1"/>
</dbReference>
<dbReference type="Pfam" id="PF13662">
    <property type="entry name" value="Toprim_4"/>
    <property type="match status" value="1"/>
</dbReference>
<gene>
    <name evidence="7 9" type="primary">recR</name>
    <name evidence="9" type="ORF">IAD02_00400</name>
</gene>
<dbReference type="InterPro" id="IPR000093">
    <property type="entry name" value="DNA_Rcmb_RecR"/>
</dbReference>
<dbReference type="GO" id="GO:0003677">
    <property type="term" value="F:DNA binding"/>
    <property type="evidence" value="ECO:0007669"/>
    <property type="project" value="UniProtKB-UniRule"/>
</dbReference>
<dbReference type="Pfam" id="PF21175">
    <property type="entry name" value="RecR_C"/>
    <property type="match status" value="1"/>
</dbReference>
<evidence type="ECO:0000313" key="9">
    <source>
        <dbReference type="EMBL" id="HIS70437.1"/>
    </source>
</evidence>
<dbReference type="CDD" id="cd01025">
    <property type="entry name" value="TOPRIM_recR"/>
    <property type="match status" value="1"/>
</dbReference>
<dbReference type="Gene3D" id="1.10.8.420">
    <property type="entry name" value="RecR Domain 1"/>
    <property type="match status" value="1"/>
</dbReference>
<keyword evidence="5 7" id="KW-0233">DNA recombination</keyword>
<dbReference type="PANTHER" id="PTHR30446">
    <property type="entry name" value="RECOMBINATION PROTEIN RECR"/>
    <property type="match status" value="1"/>
</dbReference>
<keyword evidence="1 7" id="KW-0479">Metal-binding</keyword>
<dbReference type="NCBIfam" id="TIGR00615">
    <property type="entry name" value="recR"/>
    <property type="match status" value="1"/>
</dbReference>
<dbReference type="GO" id="GO:0006281">
    <property type="term" value="P:DNA repair"/>
    <property type="evidence" value="ECO:0007669"/>
    <property type="project" value="UniProtKB-UniRule"/>
</dbReference>
<comment type="similarity">
    <text evidence="7">Belongs to the RecR family.</text>
</comment>
<protein>
    <recommendedName>
        <fullName evidence="7">Recombination protein RecR</fullName>
    </recommendedName>
</protein>
<accession>A0A9D1JVP8</accession>
<reference evidence="9" key="2">
    <citation type="journal article" date="2021" name="PeerJ">
        <title>Extensive microbial diversity within the chicken gut microbiome revealed by metagenomics and culture.</title>
        <authorList>
            <person name="Gilroy R."/>
            <person name="Ravi A."/>
            <person name="Getino M."/>
            <person name="Pursley I."/>
            <person name="Horton D.L."/>
            <person name="Alikhan N.F."/>
            <person name="Baker D."/>
            <person name="Gharbi K."/>
            <person name="Hall N."/>
            <person name="Watson M."/>
            <person name="Adriaenssens E.M."/>
            <person name="Foster-Nyarko E."/>
            <person name="Jarju S."/>
            <person name="Secka A."/>
            <person name="Antonio M."/>
            <person name="Oren A."/>
            <person name="Chaudhuri R.R."/>
            <person name="La Ragione R."/>
            <person name="Hildebrand F."/>
            <person name="Pallen M.J."/>
        </authorList>
    </citation>
    <scope>NUCLEOTIDE SEQUENCE</scope>
    <source>
        <strain evidence="9">ChiGjej3B3-5194</strain>
    </source>
</reference>
<keyword evidence="2 7" id="KW-0227">DNA damage</keyword>
<dbReference type="InterPro" id="IPR034137">
    <property type="entry name" value="TOPRIM_RecR"/>
</dbReference>
<feature type="domain" description="Toprim" evidence="8">
    <location>
        <begin position="81"/>
        <end position="177"/>
    </location>
</feature>
<dbReference type="Gene3D" id="3.40.1360.10">
    <property type="match status" value="1"/>
</dbReference>
<reference evidence="9" key="1">
    <citation type="submission" date="2020-10" db="EMBL/GenBank/DDBJ databases">
        <authorList>
            <person name="Gilroy R."/>
        </authorList>
    </citation>
    <scope>NUCLEOTIDE SEQUENCE</scope>
    <source>
        <strain evidence="9">ChiGjej3B3-5194</strain>
    </source>
</reference>
<organism evidence="9 10">
    <name type="scientific">Candidatus Enterousia intestinigallinarum</name>
    <dbReference type="NCBI Taxonomy" id="2840790"/>
    <lineage>
        <taxon>Bacteria</taxon>
        <taxon>Pseudomonadati</taxon>
        <taxon>Pseudomonadota</taxon>
        <taxon>Alphaproteobacteria</taxon>
        <taxon>Candidatus Enterousia</taxon>
    </lineage>
</organism>
<dbReference type="PROSITE" id="PS50880">
    <property type="entry name" value="TOPRIM"/>
    <property type="match status" value="1"/>
</dbReference>
<dbReference type="Proteomes" id="UP000886742">
    <property type="component" value="Unassembled WGS sequence"/>
</dbReference>
<evidence type="ECO:0000256" key="5">
    <source>
        <dbReference type="ARBA" id="ARBA00023172"/>
    </source>
</evidence>
<evidence type="ECO:0000256" key="1">
    <source>
        <dbReference type="ARBA" id="ARBA00022723"/>
    </source>
</evidence>
<comment type="caution">
    <text evidence="7">Lacks conserved residue(s) required for the propagation of feature annotation.</text>
</comment>
<comment type="caution">
    <text evidence="9">The sequence shown here is derived from an EMBL/GenBank/DDBJ whole genome shotgun (WGS) entry which is preliminary data.</text>
</comment>
<dbReference type="Pfam" id="PF21176">
    <property type="entry name" value="RecR_HhH"/>
    <property type="match status" value="1"/>
</dbReference>
<proteinExistence type="inferred from homology"/>
<dbReference type="AlphaFoldDB" id="A0A9D1JVP8"/>
<dbReference type="InterPro" id="IPR023627">
    <property type="entry name" value="Rcmb_RecR"/>
</dbReference>
<keyword evidence="4 7" id="KW-0862">Zinc</keyword>
<dbReference type="Gene3D" id="6.10.250.240">
    <property type="match status" value="1"/>
</dbReference>